<gene>
    <name evidence="2" type="ORF">AXG93_2016s1240</name>
</gene>
<keyword evidence="3" id="KW-1185">Reference proteome</keyword>
<feature type="compositionally biased region" description="Basic and acidic residues" evidence="1">
    <location>
        <begin position="47"/>
        <end position="60"/>
    </location>
</feature>
<feature type="region of interest" description="Disordered" evidence="1">
    <location>
        <begin position="42"/>
        <end position="70"/>
    </location>
</feature>
<evidence type="ECO:0000313" key="3">
    <source>
        <dbReference type="Proteomes" id="UP000077202"/>
    </source>
</evidence>
<proteinExistence type="predicted"/>
<dbReference type="EMBL" id="LVLJ01002490">
    <property type="protein sequence ID" value="OAE24719.1"/>
    <property type="molecule type" value="Genomic_DNA"/>
</dbReference>
<dbReference type="AlphaFoldDB" id="A0A176VV93"/>
<name>A0A176VV93_MARPO</name>
<reference evidence="2" key="1">
    <citation type="submission" date="2016-03" db="EMBL/GenBank/DDBJ databases">
        <title>Mechanisms controlling the formation of the plant cell surface in tip-growing cells are functionally conserved among land plants.</title>
        <authorList>
            <person name="Honkanen S."/>
            <person name="Jones V.A."/>
            <person name="Morieri G."/>
            <person name="Champion C."/>
            <person name="Hetherington A.J."/>
            <person name="Kelly S."/>
            <person name="Saint-Marcoux D."/>
            <person name="Proust H."/>
            <person name="Prescott H."/>
            <person name="Dolan L."/>
        </authorList>
    </citation>
    <scope>NUCLEOTIDE SEQUENCE [LARGE SCALE GENOMIC DNA]</scope>
    <source>
        <tissue evidence="2">Whole gametophyte</tissue>
    </source>
</reference>
<evidence type="ECO:0000313" key="2">
    <source>
        <dbReference type="EMBL" id="OAE24719.1"/>
    </source>
</evidence>
<evidence type="ECO:0000256" key="1">
    <source>
        <dbReference type="SAM" id="MobiDB-lite"/>
    </source>
</evidence>
<feature type="compositionally biased region" description="Basic and acidic residues" evidence="1">
    <location>
        <begin position="1"/>
        <end position="12"/>
    </location>
</feature>
<dbReference type="Proteomes" id="UP000077202">
    <property type="component" value="Unassembled WGS sequence"/>
</dbReference>
<protein>
    <submittedName>
        <fullName evidence="2">Uncharacterized protein</fullName>
    </submittedName>
</protein>
<accession>A0A176VV93</accession>
<organism evidence="2 3">
    <name type="scientific">Marchantia polymorpha subsp. ruderalis</name>
    <dbReference type="NCBI Taxonomy" id="1480154"/>
    <lineage>
        <taxon>Eukaryota</taxon>
        <taxon>Viridiplantae</taxon>
        <taxon>Streptophyta</taxon>
        <taxon>Embryophyta</taxon>
        <taxon>Marchantiophyta</taxon>
        <taxon>Marchantiopsida</taxon>
        <taxon>Marchantiidae</taxon>
        <taxon>Marchantiales</taxon>
        <taxon>Marchantiaceae</taxon>
        <taxon>Marchantia</taxon>
    </lineage>
</organism>
<feature type="region of interest" description="Disordered" evidence="1">
    <location>
        <begin position="1"/>
        <end position="22"/>
    </location>
</feature>
<comment type="caution">
    <text evidence="2">The sequence shown here is derived from an EMBL/GenBank/DDBJ whole genome shotgun (WGS) entry which is preliminary data.</text>
</comment>
<sequence length="147" mass="16562">MDSSKGRKETSPRESGLLLASGFSDNSRRRLRLREVGRVPRSSLLQEQRRREPRRVESRAGFDSQGRKSNSALLCSSSRRFGLVFFGHVCQRAEGDQDLELLIAQQRARVTRALAGSAWLGWVGERPRWRLSAGRVGRPAFDAIVLV</sequence>